<reference evidence="12 13" key="1">
    <citation type="journal article" date="2022" name="Microbiol. Resour. Announc.">
        <title>Complete Genome Sequence of the Hyperthermophilic and Acidophilic Archaeon Saccharolobus caldissimus Strain HS-3T.</title>
        <authorList>
            <person name="Sakai H.D."/>
            <person name="Kurosawa N."/>
        </authorList>
    </citation>
    <scope>NUCLEOTIDE SEQUENCE [LARGE SCALE GENOMIC DNA]</scope>
    <source>
        <strain evidence="12 13">JCM32116</strain>
    </source>
</reference>
<dbReference type="GO" id="GO:0005524">
    <property type="term" value="F:ATP binding"/>
    <property type="evidence" value="ECO:0007669"/>
    <property type="project" value="UniProtKB-UniRule"/>
</dbReference>
<dbReference type="PRINTS" id="PR01038">
    <property type="entry name" value="TRNASYNTHARG"/>
</dbReference>
<evidence type="ECO:0000313" key="13">
    <source>
        <dbReference type="Proteomes" id="UP001319921"/>
    </source>
</evidence>
<dbReference type="InterPro" id="IPR036695">
    <property type="entry name" value="Arg-tRNA-synth_N_sf"/>
</dbReference>
<dbReference type="Pfam" id="PF00750">
    <property type="entry name" value="tRNA-synt_1d"/>
    <property type="match status" value="2"/>
</dbReference>
<dbReference type="AlphaFoldDB" id="A0AAQ4CPK6"/>
<dbReference type="KEGG" id="scas:SACC_07540"/>
<protein>
    <recommendedName>
        <fullName evidence="8">Arginine--tRNA ligase</fullName>
        <ecNumber evidence="8">6.1.1.19</ecNumber>
    </recommendedName>
    <alternativeName>
        <fullName evidence="8">Arginyl-tRNA synthetase</fullName>
        <shortName evidence="8">ArgRS</shortName>
    </alternativeName>
</protein>
<dbReference type="Gene3D" id="3.30.1360.70">
    <property type="entry name" value="Arginyl tRNA synthetase N-terminal domain"/>
    <property type="match status" value="1"/>
</dbReference>
<evidence type="ECO:0000256" key="6">
    <source>
        <dbReference type="ARBA" id="ARBA00023146"/>
    </source>
</evidence>
<keyword evidence="5 8" id="KW-0648">Protein biosynthesis</keyword>
<proteinExistence type="inferred from homology"/>
<organism evidence="12 13">
    <name type="scientific">Saccharolobus caldissimus</name>
    <dbReference type="NCBI Taxonomy" id="1702097"/>
    <lineage>
        <taxon>Archaea</taxon>
        <taxon>Thermoproteota</taxon>
        <taxon>Thermoprotei</taxon>
        <taxon>Sulfolobales</taxon>
        <taxon>Sulfolobaceae</taxon>
        <taxon>Saccharolobus</taxon>
    </lineage>
</organism>
<dbReference type="InterPro" id="IPR035684">
    <property type="entry name" value="ArgRS_core"/>
</dbReference>
<evidence type="ECO:0000256" key="8">
    <source>
        <dbReference type="HAMAP-Rule" id="MF_00123"/>
    </source>
</evidence>
<dbReference type="InterPro" id="IPR014729">
    <property type="entry name" value="Rossmann-like_a/b/a_fold"/>
</dbReference>
<evidence type="ECO:0000256" key="1">
    <source>
        <dbReference type="ARBA" id="ARBA00005594"/>
    </source>
</evidence>
<evidence type="ECO:0000256" key="4">
    <source>
        <dbReference type="ARBA" id="ARBA00022840"/>
    </source>
</evidence>
<dbReference type="EC" id="6.1.1.19" evidence="8"/>
<dbReference type="Gene3D" id="1.10.730.10">
    <property type="entry name" value="Isoleucyl-tRNA Synthetase, Domain 1"/>
    <property type="match status" value="1"/>
</dbReference>
<dbReference type="CDD" id="cd00671">
    <property type="entry name" value="ArgRS_core"/>
    <property type="match status" value="1"/>
</dbReference>
<dbReference type="PANTHER" id="PTHR11956:SF5">
    <property type="entry name" value="ARGININE--TRNA LIGASE, CYTOPLASMIC"/>
    <property type="match status" value="1"/>
</dbReference>
<keyword evidence="2 8" id="KW-0436">Ligase</keyword>
<dbReference type="GO" id="GO:0006420">
    <property type="term" value="P:arginyl-tRNA aminoacylation"/>
    <property type="evidence" value="ECO:0007669"/>
    <property type="project" value="UniProtKB-UniRule"/>
</dbReference>
<comment type="catalytic activity">
    <reaction evidence="7 8">
        <text>tRNA(Arg) + L-arginine + ATP = L-arginyl-tRNA(Arg) + AMP + diphosphate</text>
        <dbReference type="Rhea" id="RHEA:20301"/>
        <dbReference type="Rhea" id="RHEA-COMP:9658"/>
        <dbReference type="Rhea" id="RHEA-COMP:9673"/>
        <dbReference type="ChEBI" id="CHEBI:30616"/>
        <dbReference type="ChEBI" id="CHEBI:32682"/>
        <dbReference type="ChEBI" id="CHEBI:33019"/>
        <dbReference type="ChEBI" id="CHEBI:78442"/>
        <dbReference type="ChEBI" id="CHEBI:78513"/>
        <dbReference type="ChEBI" id="CHEBI:456215"/>
        <dbReference type="EC" id="6.1.1.19"/>
    </reaction>
</comment>
<dbReference type="SUPFAM" id="SSF47323">
    <property type="entry name" value="Anticodon-binding domain of a subclass of class I aminoacyl-tRNA synthetases"/>
    <property type="match status" value="1"/>
</dbReference>
<comment type="subcellular location">
    <subcellularLocation>
        <location evidence="8">Cytoplasm</location>
    </subcellularLocation>
</comment>
<dbReference type="Pfam" id="PF05746">
    <property type="entry name" value="DALR_1"/>
    <property type="match status" value="1"/>
</dbReference>
<sequence>MDILGEAKRELSKFISSTLGVSEEQVLKNITYPPREELGDLSIPLPSILKGNIKEKSNMLSNYKGDLIEATEVIGIYLNARLNVKNLFIRLFSNLDENYGFEKTDKPKRIIVEHTSANPIHPLHVGHLRNAILGDAIARILKARGNEVNVRFYVNDTGRQVAVLIYGLKLLGFPQPDPQIKKDLWLGIIYAMTNVIVEIRKLRDELKNVSESEYREKIKTLDELVAIANELRSKNETLFDKLADAINSQENPDLEINKIIKEYEEGKEELRNIIRSYINYALEGFKETLSKLNITFDNFDFESDLLWNGMANKILEALLESPARITYKGVAALDLENSLNRETRAKLRIPQGLEIPPLVLMRSDGTTLYTVRDVAYTIYKFNQFNADLVINVIAEEQYIPQIQLRGALHLIGYTKFAENLIHYSYGMVNIQGFRMSGRLGRIITIDEIYEKLIDIIKAKLREKSGLIENAYDIANAALRYVILSVSANKPLSFDLKRIVDFEQNSGPYLQYTYARAYNILAKSTDVLSIDKVDFNDLINEKRRILILIAKFPEVFKNAADNLRLEDLVSYLRELSDTFNSWYDKERVLQEQNAGKRILRLYLVKGVATVLKNGLNVLGIRSLNRM</sequence>
<keyword evidence="8" id="KW-0963">Cytoplasm</keyword>
<keyword evidence="4 8" id="KW-0067">ATP-binding</keyword>
<evidence type="ECO:0000259" key="10">
    <source>
        <dbReference type="SMART" id="SM00836"/>
    </source>
</evidence>
<gene>
    <name evidence="8" type="primary">argS</name>
    <name evidence="12" type="ORF">SACC_07540</name>
</gene>
<dbReference type="RefSeq" id="WP_229571712.1">
    <property type="nucleotide sequence ID" value="NZ_AP025226.1"/>
</dbReference>
<keyword evidence="13" id="KW-1185">Reference proteome</keyword>
<accession>A0AAQ4CPK6</accession>
<dbReference type="InterPro" id="IPR008909">
    <property type="entry name" value="DALR_anticod-bd"/>
</dbReference>
<feature type="domain" description="Arginyl tRNA synthetase N-terminal" evidence="11">
    <location>
        <begin position="5"/>
        <end position="82"/>
    </location>
</feature>
<feature type="short sequence motif" description="'HIGH' region" evidence="8">
    <location>
        <begin position="117"/>
        <end position="127"/>
    </location>
</feature>
<evidence type="ECO:0000259" key="11">
    <source>
        <dbReference type="SMART" id="SM01016"/>
    </source>
</evidence>
<feature type="domain" description="DALR anticodon binding" evidence="10">
    <location>
        <begin position="509"/>
        <end position="625"/>
    </location>
</feature>
<evidence type="ECO:0000256" key="2">
    <source>
        <dbReference type="ARBA" id="ARBA00022598"/>
    </source>
</evidence>
<comment type="similarity">
    <text evidence="1 8 9">Belongs to the class-I aminoacyl-tRNA synthetase family.</text>
</comment>
<keyword evidence="3 8" id="KW-0547">Nucleotide-binding</keyword>
<dbReference type="SMART" id="SM01016">
    <property type="entry name" value="Arg_tRNA_synt_N"/>
    <property type="match status" value="1"/>
</dbReference>
<dbReference type="GO" id="GO:0005737">
    <property type="term" value="C:cytoplasm"/>
    <property type="evidence" value="ECO:0007669"/>
    <property type="project" value="UniProtKB-SubCell"/>
</dbReference>
<dbReference type="GeneID" id="68865494"/>
<dbReference type="SUPFAM" id="SSF55190">
    <property type="entry name" value="Arginyl-tRNA synthetase (ArgRS), N-terminal 'additional' domain"/>
    <property type="match status" value="1"/>
</dbReference>
<dbReference type="HAMAP" id="MF_00123">
    <property type="entry name" value="Arg_tRNA_synth"/>
    <property type="match status" value="1"/>
</dbReference>
<evidence type="ECO:0000256" key="3">
    <source>
        <dbReference type="ARBA" id="ARBA00022741"/>
    </source>
</evidence>
<dbReference type="SMART" id="SM00836">
    <property type="entry name" value="DALR_1"/>
    <property type="match status" value="1"/>
</dbReference>
<evidence type="ECO:0000313" key="12">
    <source>
        <dbReference type="EMBL" id="BDB97737.1"/>
    </source>
</evidence>
<dbReference type="InterPro" id="IPR001278">
    <property type="entry name" value="Arg-tRNA-ligase"/>
</dbReference>
<dbReference type="InterPro" id="IPR005148">
    <property type="entry name" value="Arg-tRNA-synth_N"/>
</dbReference>
<evidence type="ECO:0000256" key="7">
    <source>
        <dbReference type="ARBA" id="ARBA00049339"/>
    </source>
</evidence>
<dbReference type="SUPFAM" id="SSF52374">
    <property type="entry name" value="Nucleotidylyl transferase"/>
    <property type="match status" value="1"/>
</dbReference>
<dbReference type="NCBIfam" id="NF002446">
    <property type="entry name" value="PRK01611.3-3"/>
    <property type="match status" value="1"/>
</dbReference>
<dbReference type="Gene3D" id="3.40.50.620">
    <property type="entry name" value="HUPs"/>
    <property type="match status" value="1"/>
</dbReference>
<dbReference type="Proteomes" id="UP001319921">
    <property type="component" value="Chromosome"/>
</dbReference>
<name>A0AAQ4CPK6_9CREN</name>
<evidence type="ECO:0000256" key="5">
    <source>
        <dbReference type="ARBA" id="ARBA00022917"/>
    </source>
</evidence>
<dbReference type="InterPro" id="IPR009080">
    <property type="entry name" value="tRNAsynth_Ia_anticodon-bd"/>
</dbReference>
<dbReference type="GO" id="GO:0004814">
    <property type="term" value="F:arginine-tRNA ligase activity"/>
    <property type="evidence" value="ECO:0007669"/>
    <property type="project" value="UniProtKB-UniRule"/>
</dbReference>
<dbReference type="PANTHER" id="PTHR11956">
    <property type="entry name" value="ARGINYL-TRNA SYNTHETASE"/>
    <property type="match status" value="1"/>
</dbReference>
<keyword evidence="6 8" id="KW-0030">Aminoacyl-tRNA synthetase</keyword>
<dbReference type="FunFam" id="1.10.730.10:FF:000006">
    <property type="entry name" value="Arginyl-tRNA synthetase 2, mitochondrial"/>
    <property type="match status" value="1"/>
</dbReference>
<evidence type="ECO:0000256" key="9">
    <source>
        <dbReference type="RuleBase" id="RU363038"/>
    </source>
</evidence>
<dbReference type="EMBL" id="AP025226">
    <property type="protein sequence ID" value="BDB97737.1"/>
    <property type="molecule type" value="Genomic_DNA"/>
</dbReference>